<evidence type="ECO:0000313" key="4">
    <source>
        <dbReference type="Proteomes" id="UP000240212"/>
    </source>
</evidence>
<protein>
    <submittedName>
        <fullName evidence="3">MBL fold metallo-hydrolase</fullName>
    </submittedName>
</protein>
<name>A0A2P8VEW3_9ENTR</name>
<dbReference type="InterPro" id="IPR036866">
    <property type="entry name" value="RibonucZ/Hydroxyglut_hydro"/>
</dbReference>
<dbReference type="OrthoDB" id="9803916at2"/>
<dbReference type="PANTHER" id="PTHR11203:SF37">
    <property type="entry name" value="INTEGRATOR COMPLEX SUBUNIT 11"/>
    <property type="match status" value="1"/>
</dbReference>
<dbReference type="InterPro" id="IPR001279">
    <property type="entry name" value="Metallo-B-lactamas"/>
</dbReference>
<dbReference type="PANTHER" id="PTHR11203">
    <property type="entry name" value="CLEAVAGE AND POLYADENYLATION SPECIFICITY FACTOR FAMILY MEMBER"/>
    <property type="match status" value="1"/>
</dbReference>
<sequence length="475" mass="50925">MGRPAGSLSASAERLGRALYRQGQRADPGGARRRPPARRHTAPSGPERNRERPSAGAGAPGACRCGRRGPRGQRGELHLSGRALPAGTAPCRWAAADGVSRLAAARAADGSRPAASGLAAGGGVTTHIEIISGLGHKAPAAILVATPTQRILLDAGGSLEPDTADWPLPDRLDAVLLSHDHIDHIAGLARLPPGVPIYCSAVTARALPPGMNVHPVAVRGRFSLGDLTVTTGSSGHAWGGVWFHLDVPGGLFYSGDISMESALFHFDPPPPASVALVDASYGLYDVPQHQQLDALWRHVHQPVLCPVPPSGRAVEMALLLARRGAASVAMDEACREMLAQMAWHNDGSVRPEVQVELRRLADQLPPFHADAPIILAADPDGEQGTAGELRRRADFHHRTLFTGHMNQRACAQHRAGEVDFCRWNVHPTQRCLQMLTVMLHCRLLAPLFTVIDDPARWQQTLGCEILTRPRFRMET</sequence>
<accession>A0A2P8VEW3</accession>
<feature type="domain" description="Metallo-beta-lactamase" evidence="2">
    <location>
        <begin position="138"/>
        <end position="289"/>
    </location>
</feature>
<dbReference type="STRING" id="1388748.GCA_000463155_00218"/>
<gene>
    <name evidence="3" type="ORF">C7G83_18920</name>
</gene>
<reference evidence="3 4" key="1">
    <citation type="submission" date="2018-03" db="EMBL/GenBank/DDBJ databases">
        <title>Draft genome sequence of the first documented clinical Siccibacter turicensis isolate in Austria.</title>
        <authorList>
            <person name="Lepuschitz S."/>
            <person name="Pekard-Amenitsch S."/>
            <person name="Haunold R."/>
            <person name="Schill S."/>
            <person name="Mach R."/>
            <person name="Allerberger F."/>
            <person name="Ruppitsch W."/>
            <person name="Forsythe S.J."/>
        </authorList>
    </citation>
    <scope>NUCLEOTIDE SEQUENCE [LARGE SCALE GENOMIC DNA]</scope>
    <source>
        <strain evidence="3 4">6100069499-17</strain>
    </source>
</reference>
<dbReference type="Gene3D" id="3.60.15.10">
    <property type="entry name" value="Ribonuclease Z/Hydroxyacylglutathione hydrolase-like"/>
    <property type="match status" value="1"/>
</dbReference>
<feature type="compositionally biased region" description="Basic residues" evidence="1">
    <location>
        <begin position="31"/>
        <end position="41"/>
    </location>
</feature>
<dbReference type="Pfam" id="PF12706">
    <property type="entry name" value="Lactamase_B_2"/>
    <property type="match status" value="1"/>
</dbReference>
<keyword evidence="3" id="KW-0378">Hydrolase</keyword>
<dbReference type="Proteomes" id="UP000240212">
    <property type="component" value="Unassembled WGS sequence"/>
</dbReference>
<evidence type="ECO:0000256" key="1">
    <source>
        <dbReference type="SAM" id="MobiDB-lite"/>
    </source>
</evidence>
<feature type="region of interest" description="Disordered" evidence="1">
    <location>
        <begin position="1"/>
        <end position="83"/>
    </location>
</feature>
<dbReference type="GO" id="GO:0016787">
    <property type="term" value="F:hydrolase activity"/>
    <property type="evidence" value="ECO:0007669"/>
    <property type="project" value="UniProtKB-KW"/>
</dbReference>
<organism evidence="3 4">
    <name type="scientific">Siccibacter turicensis</name>
    <dbReference type="NCBI Taxonomy" id="357233"/>
    <lineage>
        <taxon>Bacteria</taxon>
        <taxon>Pseudomonadati</taxon>
        <taxon>Pseudomonadota</taxon>
        <taxon>Gammaproteobacteria</taxon>
        <taxon>Enterobacterales</taxon>
        <taxon>Enterobacteriaceae</taxon>
        <taxon>Siccibacter</taxon>
    </lineage>
</organism>
<feature type="compositionally biased region" description="Low complexity" evidence="1">
    <location>
        <begin position="54"/>
        <end position="64"/>
    </location>
</feature>
<dbReference type="SMART" id="SM00849">
    <property type="entry name" value="Lactamase_B"/>
    <property type="match status" value="1"/>
</dbReference>
<proteinExistence type="predicted"/>
<dbReference type="AlphaFoldDB" id="A0A2P8VEW3"/>
<dbReference type="InterPro" id="IPR050698">
    <property type="entry name" value="MBL"/>
</dbReference>
<keyword evidence="4" id="KW-1185">Reference proteome</keyword>
<evidence type="ECO:0000259" key="2">
    <source>
        <dbReference type="SMART" id="SM00849"/>
    </source>
</evidence>
<dbReference type="SUPFAM" id="SSF56281">
    <property type="entry name" value="Metallo-hydrolase/oxidoreductase"/>
    <property type="match status" value="1"/>
</dbReference>
<dbReference type="EMBL" id="PYEP01000010">
    <property type="protein sequence ID" value="PSN06076.1"/>
    <property type="molecule type" value="Genomic_DNA"/>
</dbReference>
<evidence type="ECO:0000313" key="3">
    <source>
        <dbReference type="EMBL" id="PSN06076.1"/>
    </source>
</evidence>
<dbReference type="GO" id="GO:0004521">
    <property type="term" value="F:RNA endonuclease activity"/>
    <property type="evidence" value="ECO:0007669"/>
    <property type="project" value="TreeGrafter"/>
</dbReference>
<comment type="caution">
    <text evidence="3">The sequence shown here is derived from an EMBL/GenBank/DDBJ whole genome shotgun (WGS) entry which is preliminary data.</text>
</comment>